<protein>
    <submittedName>
        <fullName evidence="2">Uncharacterized protein</fullName>
    </submittedName>
</protein>
<dbReference type="OrthoDB" id="10376775at2759"/>
<dbReference type="EMBL" id="ML995808">
    <property type="protein sequence ID" value="KAF2774233.1"/>
    <property type="molecule type" value="Genomic_DNA"/>
</dbReference>
<dbReference type="AlphaFoldDB" id="A0A6G1LMN4"/>
<sequence length="589" mass="66697">MGQRGSNDMEGTMYTDLSRFRRSDLPTAHSAERCHEHAETAASMSKLPEWPIPWSLLQKHTLDTQKAWLRAASQQIRKSIEDLDRVTNWILEVQQQQNSLSVSDPPSNPPMFQTQIESIRQELHAGRLIHTNLAMALRLVIAKIARRDAVMSSSVPGELPYLWEPEAWDVEDEERAKSYERYTNEPLDGDLNALDVFEAQEQVEAESAQQAHERAIRGAGAYHTDDPEEIPEESEDDSDVSTLELAAREPEAGLRTASGTSVMSIDSDLAPAASVIVDAINSERLEARTHDPDVLHETPTYEAHDSNPDSAGFSTLPGSRDAVTRHLTLSAFVRSGRRRVLDRPVTPPGFTVVHHYTADELLTLSPEPPSYSFWQPTTAPRTLQIPRRLTNPFAISTEDRIRAEEFIAQRLDEIDPPEPSPLDEAIKLQRRECPTHGRRYTTYSLSVCFDSYEDYCVTIPRFMIFDWRPNTLPPREPRRALGGELMEEIPVQETICGPLYPKFMDSSLTTFNVVQELGLRGVLVNTVVEAELESAKDHGFINEERRRQLWDAWCEDSLGPVEYEEDGQEYVCGESPEHLMCCRRCYGEV</sequence>
<evidence type="ECO:0000313" key="2">
    <source>
        <dbReference type="EMBL" id="KAF2774233.1"/>
    </source>
</evidence>
<feature type="region of interest" description="Disordered" evidence="1">
    <location>
        <begin position="222"/>
        <end position="241"/>
    </location>
</feature>
<gene>
    <name evidence="2" type="ORF">EJ03DRAFT_2825</name>
</gene>
<proteinExistence type="predicted"/>
<evidence type="ECO:0000313" key="3">
    <source>
        <dbReference type="Proteomes" id="UP000799436"/>
    </source>
</evidence>
<keyword evidence="3" id="KW-1185">Reference proteome</keyword>
<feature type="compositionally biased region" description="Acidic residues" evidence="1">
    <location>
        <begin position="226"/>
        <end position="239"/>
    </location>
</feature>
<accession>A0A6G1LMN4</accession>
<feature type="region of interest" description="Disordered" evidence="1">
    <location>
        <begin position="1"/>
        <end position="22"/>
    </location>
</feature>
<reference evidence="2" key="1">
    <citation type="journal article" date="2020" name="Stud. Mycol.">
        <title>101 Dothideomycetes genomes: a test case for predicting lifestyles and emergence of pathogens.</title>
        <authorList>
            <person name="Haridas S."/>
            <person name="Albert R."/>
            <person name="Binder M."/>
            <person name="Bloem J."/>
            <person name="Labutti K."/>
            <person name="Salamov A."/>
            <person name="Andreopoulos B."/>
            <person name="Baker S."/>
            <person name="Barry K."/>
            <person name="Bills G."/>
            <person name="Bluhm B."/>
            <person name="Cannon C."/>
            <person name="Castanera R."/>
            <person name="Culley D."/>
            <person name="Daum C."/>
            <person name="Ezra D."/>
            <person name="Gonzalez J."/>
            <person name="Henrissat B."/>
            <person name="Kuo A."/>
            <person name="Liang C."/>
            <person name="Lipzen A."/>
            <person name="Lutzoni F."/>
            <person name="Magnuson J."/>
            <person name="Mondo S."/>
            <person name="Nolan M."/>
            <person name="Ohm R."/>
            <person name="Pangilinan J."/>
            <person name="Park H.-J."/>
            <person name="Ramirez L."/>
            <person name="Alfaro M."/>
            <person name="Sun H."/>
            <person name="Tritt A."/>
            <person name="Yoshinaga Y."/>
            <person name="Zwiers L.-H."/>
            <person name="Turgeon B."/>
            <person name="Goodwin S."/>
            <person name="Spatafora J."/>
            <person name="Crous P."/>
            <person name="Grigoriev I."/>
        </authorList>
    </citation>
    <scope>NUCLEOTIDE SEQUENCE</scope>
    <source>
        <strain evidence="2">CBS 116005</strain>
    </source>
</reference>
<organism evidence="2 3">
    <name type="scientific">Teratosphaeria nubilosa</name>
    <dbReference type="NCBI Taxonomy" id="161662"/>
    <lineage>
        <taxon>Eukaryota</taxon>
        <taxon>Fungi</taxon>
        <taxon>Dikarya</taxon>
        <taxon>Ascomycota</taxon>
        <taxon>Pezizomycotina</taxon>
        <taxon>Dothideomycetes</taxon>
        <taxon>Dothideomycetidae</taxon>
        <taxon>Mycosphaerellales</taxon>
        <taxon>Teratosphaeriaceae</taxon>
        <taxon>Teratosphaeria</taxon>
    </lineage>
</organism>
<name>A0A6G1LMN4_9PEZI</name>
<evidence type="ECO:0000256" key="1">
    <source>
        <dbReference type="SAM" id="MobiDB-lite"/>
    </source>
</evidence>
<dbReference type="Proteomes" id="UP000799436">
    <property type="component" value="Unassembled WGS sequence"/>
</dbReference>